<organism evidence="2 3">
    <name type="scientific">Streptomyces cavernicola</name>
    <dbReference type="NCBI Taxonomy" id="3043613"/>
    <lineage>
        <taxon>Bacteria</taxon>
        <taxon>Bacillati</taxon>
        <taxon>Actinomycetota</taxon>
        <taxon>Actinomycetes</taxon>
        <taxon>Kitasatosporales</taxon>
        <taxon>Streptomycetaceae</taxon>
        <taxon>Streptomyces</taxon>
    </lineage>
</organism>
<gene>
    <name evidence="2" type="ORF">QIS96_18090</name>
</gene>
<dbReference type="Proteomes" id="UP001223978">
    <property type="component" value="Unassembled WGS sequence"/>
</dbReference>
<reference evidence="2 3" key="1">
    <citation type="submission" date="2023-05" db="EMBL/GenBank/DDBJ databases">
        <title>Draft genome sequence of Streptomyces sp. B-S-A6 isolated from a cave soil in Thailand.</title>
        <authorList>
            <person name="Chamroensaksri N."/>
            <person name="Muangham S."/>
        </authorList>
    </citation>
    <scope>NUCLEOTIDE SEQUENCE [LARGE SCALE GENOMIC DNA]</scope>
    <source>
        <strain evidence="2 3">B-S-A6</strain>
    </source>
</reference>
<evidence type="ECO:0000313" key="2">
    <source>
        <dbReference type="EMBL" id="MDI3405724.1"/>
    </source>
</evidence>
<accession>A0ABT6SD36</accession>
<keyword evidence="1" id="KW-1133">Transmembrane helix</keyword>
<evidence type="ECO:0000313" key="3">
    <source>
        <dbReference type="Proteomes" id="UP001223978"/>
    </source>
</evidence>
<feature type="transmembrane region" description="Helical" evidence="1">
    <location>
        <begin position="129"/>
        <end position="148"/>
    </location>
</feature>
<feature type="transmembrane region" description="Helical" evidence="1">
    <location>
        <begin position="74"/>
        <end position="92"/>
    </location>
</feature>
<keyword evidence="1" id="KW-0472">Membrane</keyword>
<proteinExistence type="predicted"/>
<comment type="caution">
    <text evidence="2">The sequence shown here is derived from an EMBL/GenBank/DDBJ whole genome shotgun (WGS) entry which is preliminary data.</text>
</comment>
<dbReference type="EMBL" id="JASCIQ010000018">
    <property type="protein sequence ID" value="MDI3405724.1"/>
    <property type="molecule type" value="Genomic_DNA"/>
</dbReference>
<keyword evidence="3" id="KW-1185">Reference proteome</keyword>
<protein>
    <submittedName>
        <fullName evidence="2">Uncharacterized protein</fullName>
    </submittedName>
</protein>
<feature type="transmembrane region" description="Helical" evidence="1">
    <location>
        <begin position="21"/>
        <end position="43"/>
    </location>
</feature>
<evidence type="ECO:0000256" key="1">
    <source>
        <dbReference type="SAM" id="Phobius"/>
    </source>
</evidence>
<name>A0ABT6SD36_9ACTN</name>
<feature type="transmembrane region" description="Helical" evidence="1">
    <location>
        <begin position="99"/>
        <end position="117"/>
    </location>
</feature>
<sequence>MYDRAGVRTAPASRLYGTRLRWARGCLTLLTLGEGLPGAWALLWPRGFYDNYPAPGHPWVAALPPYNEHLVRDFGAGVLALSVVLAWAACTVQRRLVQAASVAALTLCVSHLAFHSAHLGLPAGVEEGAQLLSLTLPVVCAVAALLAARRTTAPPGPLYVRPPGKEEVRG</sequence>
<keyword evidence="1" id="KW-0812">Transmembrane</keyword>
<dbReference type="RefSeq" id="WP_282543666.1">
    <property type="nucleotide sequence ID" value="NZ_JASCIQ010000018.1"/>
</dbReference>